<dbReference type="OrthoDB" id="9807456at2"/>
<comment type="caution">
    <text evidence="12">The sequence shown here is derived from an EMBL/GenBank/DDBJ whole genome shotgun (WGS) entry which is preliminary data.</text>
</comment>
<dbReference type="GO" id="GO:0009117">
    <property type="term" value="P:nucleotide metabolic process"/>
    <property type="evidence" value="ECO:0007669"/>
    <property type="project" value="UniProtKB-KW"/>
</dbReference>
<dbReference type="GO" id="GO:0009146">
    <property type="term" value="P:purine nucleoside triphosphate catabolic process"/>
    <property type="evidence" value="ECO:0007669"/>
    <property type="project" value="UniProtKB-UniRule"/>
</dbReference>
<dbReference type="GO" id="GO:0005829">
    <property type="term" value="C:cytosol"/>
    <property type="evidence" value="ECO:0007669"/>
    <property type="project" value="TreeGrafter"/>
</dbReference>
<evidence type="ECO:0000256" key="9">
    <source>
        <dbReference type="ARBA" id="ARBA00052017"/>
    </source>
</evidence>
<evidence type="ECO:0000256" key="8">
    <source>
        <dbReference type="ARBA" id="ARBA00051875"/>
    </source>
</evidence>
<dbReference type="Proteomes" id="UP000293520">
    <property type="component" value="Unassembled WGS sequence"/>
</dbReference>
<dbReference type="Gene3D" id="3.90.950.10">
    <property type="match status" value="1"/>
</dbReference>
<dbReference type="GO" id="GO:0046872">
    <property type="term" value="F:metal ion binding"/>
    <property type="evidence" value="ECO:0007669"/>
    <property type="project" value="UniProtKB-KW"/>
</dbReference>
<evidence type="ECO:0000256" key="11">
    <source>
        <dbReference type="RuleBase" id="RU003781"/>
    </source>
</evidence>
<proteinExistence type="inferred from homology"/>
<comment type="catalytic activity">
    <reaction evidence="8 10">
        <text>dITP + H2O = dIMP + diphosphate + H(+)</text>
        <dbReference type="Rhea" id="RHEA:28342"/>
        <dbReference type="ChEBI" id="CHEBI:15377"/>
        <dbReference type="ChEBI" id="CHEBI:15378"/>
        <dbReference type="ChEBI" id="CHEBI:33019"/>
        <dbReference type="ChEBI" id="CHEBI:61194"/>
        <dbReference type="ChEBI" id="CHEBI:61382"/>
        <dbReference type="EC" id="3.6.1.66"/>
    </reaction>
</comment>
<dbReference type="FunFam" id="3.90.950.10:FF:000001">
    <property type="entry name" value="dITP/XTP pyrophosphatase"/>
    <property type="match status" value="1"/>
</dbReference>
<feature type="binding site" evidence="10">
    <location>
        <begin position="13"/>
        <end position="18"/>
    </location>
    <ligand>
        <name>substrate</name>
    </ligand>
</feature>
<evidence type="ECO:0000256" key="10">
    <source>
        <dbReference type="HAMAP-Rule" id="MF_01405"/>
    </source>
</evidence>
<dbReference type="InterPro" id="IPR002637">
    <property type="entry name" value="RdgB/HAM1"/>
</dbReference>
<dbReference type="PANTHER" id="PTHR11067:SF9">
    <property type="entry name" value="INOSINE TRIPHOSPHATE PYROPHOSPHATASE"/>
    <property type="match status" value="1"/>
</dbReference>
<dbReference type="SUPFAM" id="SSF52972">
    <property type="entry name" value="ITPase-like"/>
    <property type="match status" value="1"/>
</dbReference>
<dbReference type="InterPro" id="IPR029001">
    <property type="entry name" value="ITPase-like_fam"/>
</dbReference>
<evidence type="ECO:0000256" key="3">
    <source>
        <dbReference type="ARBA" id="ARBA00022723"/>
    </source>
</evidence>
<comment type="cofactor">
    <cofactor evidence="10">
        <name>Mg(2+)</name>
        <dbReference type="ChEBI" id="CHEBI:18420"/>
    </cofactor>
    <text evidence="10">Binds 1 Mg(2+) ion per subunit.</text>
</comment>
<feature type="binding site" evidence="10">
    <location>
        <position position="183"/>
    </location>
    <ligand>
        <name>substrate</name>
    </ligand>
</feature>
<reference evidence="12 13" key="1">
    <citation type="submission" date="2019-02" db="EMBL/GenBank/DDBJ databases">
        <title>Paracoccus subflavus sp. nov., isolated from marine sediment of the Pacific Ocean.</title>
        <authorList>
            <person name="Zhang G."/>
        </authorList>
    </citation>
    <scope>NUCLEOTIDE SEQUENCE [LARGE SCALE GENOMIC DNA]</scope>
    <source>
        <strain evidence="12 13">GY0581</strain>
    </source>
</reference>
<dbReference type="RefSeq" id="WP_130990833.1">
    <property type="nucleotide sequence ID" value="NZ_SISK01000005.1"/>
</dbReference>
<dbReference type="GO" id="GO:0000166">
    <property type="term" value="F:nucleotide binding"/>
    <property type="evidence" value="ECO:0007669"/>
    <property type="project" value="UniProtKB-KW"/>
</dbReference>
<accession>A0A4Q9G0A2</accession>
<evidence type="ECO:0000256" key="4">
    <source>
        <dbReference type="ARBA" id="ARBA00022741"/>
    </source>
</evidence>
<name>A0A4Q9G0A2_9RHOB</name>
<dbReference type="GO" id="GO:0017111">
    <property type="term" value="F:ribonucleoside triphosphate phosphatase activity"/>
    <property type="evidence" value="ECO:0007669"/>
    <property type="project" value="InterPro"/>
</dbReference>
<comment type="similarity">
    <text evidence="1 10 11">Belongs to the HAM1 NTPase family.</text>
</comment>
<feature type="active site" description="Proton acceptor" evidence="10">
    <location>
        <position position="74"/>
    </location>
</feature>
<comment type="catalytic activity">
    <reaction evidence="10">
        <text>ITP + H2O = IMP + diphosphate + H(+)</text>
        <dbReference type="Rhea" id="RHEA:29399"/>
        <dbReference type="ChEBI" id="CHEBI:15377"/>
        <dbReference type="ChEBI" id="CHEBI:15378"/>
        <dbReference type="ChEBI" id="CHEBI:33019"/>
        <dbReference type="ChEBI" id="CHEBI:58053"/>
        <dbReference type="ChEBI" id="CHEBI:61402"/>
        <dbReference type="EC" id="3.6.1.66"/>
    </reaction>
</comment>
<feature type="binding site" evidence="10">
    <location>
        <position position="45"/>
    </location>
    <ligand>
        <name>Mg(2+)</name>
        <dbReference type="ChEBI" id="CHEBI:18420"/>
    </ligand>
</feature>
<keyword evidence="13" id="KW-1185">Reference proteome</keyword>
<keyword evidence="3 10" id="KW-0479">Metal-binding</keyword>
<comment type="catalytic activity">
    <reaction evidence="9 10">
        <text>XTP + H2O = XMP + diphosphate + H(+)</text>
        <dbReference type="Rhea" id="RHEA:28610"/>
        <dbReference type="ChEBI" id="CHEBI:15377"/>
        <dbReference type="ChEBI" id="CHEBI:15378"/>
        <dbReference type="ChEBI" id="CHEBI:33019"/>
        <dbReference type="ChEBI" id="CHEBI:57464"/>
        <dbReference type="ChEBI" id="CHEBI:61314"/>
        <dbReference type="EC" id="3.6.1.66"/>
    </reaction>
</comment>
<dbReference type="HAMAP" id="MF_01405">
    <property type="entry name" value="Non_canon_purine_NTPase"/>
    <property type="match status" value="1"/>
</dbReference>
<dbReference type="GO" id="GO:0035870">
    <property type="term" value="F:dITP diphosphatase activity"/>
    <property type="evidence" value="ECO:0007669"/>
    <property type="project" value="UniProtKB-UniRule"/>
</dbReference>
<feature type="binding site" evidence="10">
    <location>
        <position position="74"/>
    </location>
    <ligand>
        <name>Mg(2+)</name>
        <dbReference type="ChEBI" id="CHEBI:18420"/>
    </ligand>
</feature>
<dbReference type="Pfam" id="PF01725">
    <property type="entry name" value="Ham1p_like"/>
    <property type="match status" value="1"/>
</dbReference>
<dbReference type="GO" id="GO:0036220">
    <property type="term" value="F:ITP diphosphatase activity"/>
    <property type="evidence" value="ECO:0007669"/>
    <property type="project" value="UniProtKB-UniRule"/>
</dbReference>
<dbReference type="AlphaFoldDB" id="A0A4Q9G0A2"/>
<keyword evidence="5 10" id="KW-0378">Hydrolase</keyword>
<feature type="binding site" evidence="10">
    <location>
        <position position="75"/>
    </location>
    <ligand>
        <name>substrate</name>
    </ligand>
</feature>
<organism evidence="12 13">
    <name type="scientific">Paracoccus subflavus</name>
    <dbReference type="NCBI Taxonomy" id="2528244"/>
    <lineage>
        <taxon>Bacteria</taxon>
        <taxon>Pseudomonadati</taxon>
        <taxon>Pseudomonadota</taxon>
        <taxon>Alphaproteobacteria</taxon>
        <taxon>Rhodobacterales</taxon>
        <taxon>Paracoccaceae</taxon>
        <taxon>Paracoccus</taxon>
    </lineage>
</organism>
<dbReference type="CDD" id="cd00515">
    <property type="entry name" value="HAM1"/>
    <property type="match status" value="1"/>
</dbReference>
<keyword evidence="6 10" id="KW-0460">Magnesium</keyword>
<comment type="subunit">
    <text evidence="2 10">Homodimer.</text>
</comment>
<comment type="function">
    <text evidence="10">Pyrophosphatase that catalyzes the hydrolysis of nucleoside triphosphates to their monophosphate derivatives, with a high preference for the non-canonical purine nucleotides XTP (xanthosine triphosphate), dITP (deoxyinosine triphosphate) and ITP. Seems to function as a house-cleaning enzyme that removes non-canonical purine nucleotides from the nucleotide pool, thus preventing their incorporation into DNA/RNA and avoiding chromosomal lesions.</text>
</comment>
<feature type="binding site" evidence="10">
    <location>
        <begin position="160"/>
        <end position="163"/>
    </location>
    <ligand>
        <name>substrate</name>
    </ligand>
</feature>
<dbReference type="PANTHER" id="PTHR11067">
    <property type="entry name" value="INOSINE TRIPHOSPHATE PYROPHOSPHATASE/HAM1 PROTEIN"/>
    <property type="match status" value="1"/>
</dbReference>
<dbReference type="GO" id="GO:0036222">
    <property type="term" value="F:XTP diphosphatase activity"/>
    <property type="evidence" value="ECO:0007669"/>
    <property type="project" value="UniProtKB-UniRule"/>
</dbReference>
<evidence type="ECO:0000256" key="6">
    <source>
        <dbReference type="ARBA" id="ARBA00022842"/>
    </source>
</evidence>
<gene>
    <name evidence="12" type="primary">rdgB</name>
    <name evidence="12" type="ORF">EYE42_08190</name>
</gene>
<evidence type="ECO:0000256" key="2">
    <source>
        <dbReference type="ARBA" id="ARBA00011738"/>
    </source>
</evidence>
<evidence type="ECO:0000256" key="1">
    <source>
        <dbReference type="ARBA" id="ARBA00008023"/>
    </source>
</evidence>
<keyword evidence="7 10" id="KW-0546">Nucleotide metabolism</keyword>
<evidence type="ECO:0000256" key="7">
    <source>
        <dbReference type="ARBA" id="ARBA00023080"/>
    </source>
</evidence>
<evidence type="ECO:0000313" key="13">
    <source>
        <dbReference type="Proteomes" id="UP000293520"/>
    </source>
</evidence>
<keyword evidence="4 10" id="KW-0547">Nucleotide-binding</keyword>
<dbReference type="EC" id="3.6.1.66" evidence="10"/>
<dbReference type="NCBIfam" id="TIGR00042">
    <property type="entry name" value="RdgB/HAM1 family non-canonical purine NTP pyrophosphatase"/>
    <property type="match status" value="1"/>
</dbReference>
<protein>
    <recommendedName>
        <fullName evidence="10">dITP/XTP pyrophosphatase</fullName>
        <ecNumber evidence="10">3.6.1.66</ecNumber>
    </recommendedName>
    <alternativeName>
        <fullName evidence="10">Non-canonical purine NTP pyrophosphatase</fullName>
    </alternativeName>
    <alternativeName>
        <fullName evidence="10">Non-standard purine NTP pyrophosphatase</fullName>
    </alternativeName>
    <alternativeName>
        <fullName evidence="10">Nucleoside-triphosphate diphosphatase</fullName>
    </alternativeName>
    <alternativeName>
        <fullName evidence="10">Nucleoside-triphosphate pyrophosphatase</fullName>
        <shortName evidence="10">NTPase</shortName>
    </alternativeName>
</protein>
<evidence type="ECO:0000256" key="5">
    <source>
        <dbReference type="ARBA" id="ARBA00022801"/>
    </source>
</evidence>
<sequence length="210" mass="22861">MRRFDGTRLLMATHNAGKLDEMRALLAPYGVDVVGAADAGLPEPEETETTFVGNARIKARAAVQATGLPVLADDSGLCVDALDGAPGVYTADWAETGNGRDFRMAMQRTWDELDFANAPAPRRAQFRCTLVLMWPDGHDEVFEGVLPGQVVWPPRGVEGHGYDPIFMPDGHDMTLGEMPPAMKNGLSHRARAVEQMIRGSFAENLDRIAL</sequence>
<evidence type="ECO:0000313" key="12">
    <source>
        <dbReference type="EMBL" id="TBN40369.1"/>
    </source>
</evidence>
<dbReference type="InterPro" id="IPR020922">
    <property type="entry name" value="dITP/XTP_pyrophosphatase"/>
</dbReference>
<dbReference type="EMBL" id="SISK01000005">
    <property type="protein sequence ID" value="TBN40369.1"/>
    <property type="molecule type" value="Genomic_DNA"/>
</dbReference>
<feature type="binding site" evidence="10">
    <location>
        <begin position="188"/>
        <end position="189"/>
    </location>
    <ligand>
        <name>substrate</name>
    </ligand>
</feature>